<dbReference type="Proteomes" id="UP000306509">
    <property type="component" value="Unassembled WGS sequence"/>
</dbReference>
<evidence type="ECO:0000313" key="2">
    <source>
        <dbReference type="EMBL" id="TLC99940.1"/>
    </source>
</evidence>
<dbReference type="AlphaFoldDB" id="A0A4U8Q557"/>
<protein>
    <submittedName>
        <fullName evidence="2">Uncharacterized protein</fullName>
    </submittedName>
</protein>
<gene>
    <name evidence="2" type="ORF">DSM106044_03242</name>
</gene>
<dbReference type="STRING" id="180332.GCA_000797495_00961"/>
<feature type="transmembrane region" description="Helical" evidence="1">
    <location>
        <begin position="61"/>
        <end position="86"/>
    </location>
</feature>
<reference evidence="2 3" key="1">
    <citation type="journal article" date="2019" name="Anaerobe">
        <title>Detection of Robinsoniella peoriensis in multiple bone samples of a trauma patient.</title>
        <authorList>
            <person name="Schrottner P."/>
            <person name="Hartwich K."/>
            <person name="Bunk B."/>
            <person name="Schober I."/>
            <person name="Helbig S."/>
            <person name="Rudolph W.W."/>
            <person name="Gunzer F."/>
        </authorList>
    </citation>
    <scope>NUCLEOTIDE SEQUENCE [LARGE SCALE GENOMIC DNA]</scope>
    <source>
        <strain evidence="2 3">DSM 106044</strain>
    </source>
</reference>
<sequence length="107" mass="11965">MMMNLHNKTQEVYKKAAAILLIAAVLSVLFLSNFFIAENIHHQCTGESCPVCAEIQHAESLIHQIGSAIICFASVVCIVAGFIAMIPSFYQFFQRKTLISYKVRLND</sequence>
<keyword evidence="1" id="KW-0472">Membrane</keyword>
<dbReference type="RefSeq" id="WP_138002968.1">
    <property type="nucleotide sequence ID" value="NZ_QGQD01000061.1"/>
</dbReference>
<evidence type="ECO:0000256" key="1">
    <source>
        <dbReference type="SAM" id="Phobius"/>
    </source>
</evidence>
<comment type="caution">
    <text evidence="2">The sequence shown here is derived from an EMBL/GenBank/DDBJ whole genome shotgun (WGS) entry which is preliminary data.</text>
</comment>
<keyword evidence="3" id="KW-1185">Reference proteome</keyword>
<organism evidence="2 3">
    <name type="scientific">Robinsoniella peoriensis</name>
    <dbReference type="NCBI Taxonomy" id="180332"/>
    <lineage>
        <taxon>Bacteria</taxon>
        <taxon>Bacillati</taxon>
        <taxon>Bacillota</taxon>
        <taxon>Clostridia</taxon>
        <taxon>Lachnospirales</taxon>
        <taxon>Lachnospiraceae</taxon>
        <taxon>Robinsoniella</taxon>
    </lineage>
</organism>
<proteinExistence type="predicted"/>
<dbReference type="EMBL" id="QGQD01000061">
    <property type="protein sequence ID" value="TLC99940.1"/>
    <property type="molecule type" value="Genomic_DNA"/>
</dbReference>
<accession>A0A4U8Q557</accession>
<keyword evidence="1" id="KW-0812">Transmembrane</keyword>
<evidence type="ECO:0000313" key="3">
    <source>
        <dbReference type="Proteomes" id="UP000306509"/>
    </source>
</evidence>
<keyword evidence="1" id="KW-1133">Transmembrane helix</keyword>
<name>A0A4U8Q557_9FIRM</name>